<organism evidence="9 10">
    <name type="scientific">Candidatus Accumulibacter phosphatis</name>
    <dbReference type="NCBI Taxonomy" id="327160"/>
    <lineage>
        <taxon>Bacteria</taxon>
        <taxon>Pseudomonadati</taxon>
        <taxon>Pseudomonadota</taxon>
        <taxon>Betaproteobacteria</taxon>
        <taxon>Candidatus Accumulibacter</taxon>
    </lineage>
</organism>
<evidence type="ECO:0000313" key="10">
    <source>
        <dbReference type="Proteomes" id="UP000020077"/>
    </source>
</evidence>
<dbReference type="InterPro" id="IPR005895">
    <property type="entry name" value="ABC_transptr_haem_export_CcmA"/>
</dbReference>
<dbReference type="PANTHER" id="PTHR43499">
    <property type="entry name" value="ABC TRANSPORTER I FAMILY MEMBER 1"/>
    <property type="match status" value="1"/>
</dbReference>
<gene>
    <name evidence="9" type="primary">ccmA</name>
    <name evidence="9" type="ORF">AW09_004583</name>
</gene>
<keyword evidence="4" id="KW-0201">Cytochrome c-type biogenesis</keyword>
<keyword evidence="7" id="KW-0472">Membrane</keyword>
<reference evidence="9 10" key="1">
    <citation type="submission" date="2014-02" db="EMBL/GenBank/DDBJ databases">
        <title>Expanding our view of genomic diversity in Candidatus Accumulibacter clades.</title>
        <authorList>
            <person name="Skennerton C.T."/>
            <person name="Barr J.J."/>
            <person name="Slater F.R."/>
            <person name="Bond P.L."/>
            <person name="Tyson G.W."/>
        </authorList>
    </citation>
    <scope>NUCLEOTIDE SEQUENCE [LARGE SCALE GENOMIC DNA]</scope>
    <source>
        <strain evidence="10">BA-91</strain>
    </source>
</reference>
<evidence type="ECO:0000256" key="2">
    <source>
        <dbReference type="ARBA" id="ARBA00022475"/>
    </source>
</evidence>
<dbReference type="PROSITE" id="PS50893">
    <property type="entry name" value="ABC_TRANSPORTER_2"/>
    <property type="match status" value="1"/>
</dbReference>
<dbReference type="AlphaFoldDB" id="A0A084Y6H8"/>
<dbReference type="SUPFAM" id="SSF52540">
    <property type="entry name" value="P-loop containing nucleoside triphosphate hydrolases"/>
    <property type="match status" value="1"/>
</dbReference>
<dbReference type="InterPro" id="IPR003593">
    <property type="entry name" value="AAA+_ATPase"/>
</dbReference>
<dbReference type="SMART" id="SM00382">
    <property type="entry name" value="AAA"/>
    <property type="match status" value="1"/>
</dbReference>
<dbReference type="PROSITE" id="PS00211">
    <property type="entry name" value="ABC_TRANSPORTER_1"/>
    <property type="match status" value="1"/>
</dbReference>
<keyword evidence="6" id="KW-1278">Translocase</keyword>
<dbReference type="Gene3D" id="3.40.50.300">
    <property type="entry name" value="P-loop containing nucleotide triphosphate hydrolases"/>
    <property type="match status" value="1"/>
</dbReference>
<protein>
    <submittedName>
        <fullName evidence="9">Cytochrome c biogenesis ATP-binding export protein CcmA</fullName>
        <ecNumber evidence="9">3.6.3.41</ecNumber>
    </submittedName>
</protein>
<dbReference type="GO" id="GO:0017004">
    <property type="term" value="P:cytochrome complex assembly"/>
    <property type="evidence" value="ECO:0007669"/>
    <property type="project" value="UniProtKB-KW"/>
</dbReference>
<dbReference type="InterPro" id="IPR017871">
    <property type="entry name" value="ABC_transporter-like_CS"/>
</dbReference>
<evidence type="ECO:0000313" key="9">
    <source>
        <dbReference type="EMBL" id="KFB70322.1"/>
    </source>
</evidence>
<dbReference type="NCBIfam" id="TIGR01189">
    <property type="entry name" value="ccmA"/>
    <property type="match status" value="1"/>
</dbReference>
<proteinExistence type="predicted"/>
<keyword evidence="3" id="KW-0547">Nucleotide-binding</keyword>
<dbReference type="GO" id="GO:0022857">
    <property type="term" value="F:transmembrane transporter activity"/>
    <property type="evidence" value="ECO:0007669"/>
    <property type="project" value="InterPro"/>
</dbReference>
<dbReference type="NCBIfam" id="NF010061">
    <property type="entry name" value="PRK13538.1"/>
    <property type="match status" value="1"/>
</dbReference>
<keyword evidence="9" id="KW-0378">Hydrolase</keyword>
<accession>A0A084Y6H8</accession>
<evidence type="ECO:0000256" key="3">
    <source>
        <dbReference type="ARBA" id="ARBA00022741"/>
    </source>
</evidence>
<dbReference type="EC" id="3.6.3.41" evidence="9"/>
<dbReference type="Pfam" id="PF00005">
    <property type="entry name" value="ABC_tran"/>
    <property type="match status" value="1"/>
</dbReference>
<dbReference type="InterPro" id="IPR003439">
    <property type="entry name" value="ABC_transporter-like_ATP-bd"/>
</dbReference>
<dbReference type="GO" id="GO:0016887">
    <property type="term" value="F:ATP hydrolysis activity"/>
    <property type="evidence" value="ECO:0007669"/>
    <property type="project" value="InterPro"/>
</dbReference>
<sequence length="224" mass="24255">MPSPVLTTSRITLCMLEASNLECVRGERRLFAGVSFRLAGGEMLYLQGKNGSGKTSLLRMLCGLTPAASGDIHWRGQPIGKLGDEFRSELCYLGHQNAIKEELTPLENIRSSATLAQETLDEDAALDALEQLGLLSRADLPCRYLSQGQKRRAALARLVHEKRALWVLDEPYVALDAAAVELISGLIGAHLQRGGLAVLTTHQTVSVPAAAQRELWLGADDAVQ</sequence>
<evidence type="ECO:0000256" key="1">
    <source>
        <dbReference type="ARBA" id="ARBA00022448"/>
    </source>
</evidence>
<evidence type="ECO:0000259" key="8">
    <source>
        <dbReference type="PROSITE" id="PS50893"/>
    </source>
</evidence>
<name>A0A084Y6H8_9PROT</name>
<keyword evidence="1" id="KW-0813">Transport</keyword>
<comment type="caution">
    <text evidence="9">The sequence shown here is derived from an EMBL/GenBank/DDBJ whole genome shotgun (WGS) entry which is preliminary data.</text>
</comment>
<keyword evidence="5 9" id="KW-0067">ATP-binding</keyword>
<evidence type="ECO:0000256" key="7">
    <source>
        <dbReference type="ARBA" id="ARBA00023136"/>
    </source>
</evidence>
<dbReference type="EMBL" id="JDVG02000719">
    <property type="protein sequence ID" value="KFB70322.1"/>
    <property type="molecule type" value="Genomic_DNA"/>
</dbReference>
<feature type="domain" description="ABC transporter" evidence="8">
    <location>
        <begin position="16"/>
        <end position="223"/>
    </location>
</feature>
<dbReference type="Proteomes" id="UP000020077">
    <property type="component" value="Unassembled WGS sequence"/>
</dbReference>
<dbReference type="GO" id="GO:0005524">
    <property type="term" value="F:ATP binding"/>
    <property type="evidence" value="ECO:0007669"/>
    <property type="project" value="UniProtKB-KW"/>
</dbReference>
<dbReference type="InterPro" id="IPR027417">
    <property type="entry name" value="P-loop_NTPase"/>
</dbReference>
<evidence type="ECO:0000256" key="4">
    <source>
        <dbReference type="ARBA" id="ARBA00022748"/>
    </source>
</evidence>
<keyword evidence="2" id="KW-1003">Cell membrane</keyword>
<evidence type="ECO:0000256" key="6">
    <source>
        <dbReference type="ARBA" id="ARBA00022967"/>
    </source>
</evidence>
<dbReference type="PANTHER" id="PTHR43499:SF1">
    <property type="entry name" value="ABC TRANSPORTER I FAMILY MEMBER 1"/>
    <property type="match status" value="1"/>
</dbReference>
<evidence type="ECO:0000256" key="5">
    <source>
        <dbReference type="ARBA" id="ARBA00022840"/>
    </source>
</evidence>